<sequence length="188" mass="20829">MLAKNFNDDACYLDTRGVLAFFVSKLAPTRVSKEFPMLLQRIFAAMLLVACAALALMAWPYQASFSYEPVGPRAYPLLMLGLMSLALIYMLFRPQPTKHTEEEPALDRATLIKIGVCVTLLIVFATTFESLGFILSSMLIGIPMARLYGGRWVPSMVIVSLMAIGLYLLFDKAMDVPLPLGLLDVLEN</sequence>
<dbReference type="EMBL" id="VTFH01000001">
    <property type="protein sequence ID" value="KAA8561271.1"/>
    <property type="molecule type" value="Genomic_DNA"/>
</dbReference>
<evidence type="ECO:0000256" key="1">
    <source>
        <dbReference type="SAM" id="Phobius"/>
    </source>
</evidence>
<evidence type="ECO:0000259" key="2">
    <source>
        <dbReference type="Pfam" id="PF07331"/>
    </source>
</evidence>
<feature type="domain" description="DUF1468" evidence="2">
    <location>
        <begin position="42"/>
        <end position="179"/>
    </location>
</feature>
<feature type="transmembrane region" description="Helical" evidence="1">
    <location>
        <begin position="74"/>
        <end position="92"/>
    </location>
</feature>
<evidence type="ECO:0000313" key="4">
    <source>
        <dbReference type="Proteomes" id="UP000323425"/>
    </source>
</evidence>
<gene>
    <name evidence="3" type="ORF">FX985_01322</name>
</gene>
<proteinExistence type="predicted"/>
<feature type="transmembrane region" description="Helical" evidence="1">
    <location>
        <begin position="42"/>
        <end position="62"/>
    </location>
</feature>
<evidence type="ECO:0000313" key="3">
    <source>
        <dbReference type="EMBL" id="KAA8561271.1"/>
    </source>
</evidence>
<name>A0A5M9IXE9_9PSED</name>
<feature type="transmembrane region" description="Helical" evidence="1">
    <location>
        <begin position="152"/>
        <end position="170"/>
    </location>
</feature>
<comment type="caution">
    <text evidence="3">The sequence shown here is derived from an EMBL/GenBank/DDBJ whole genome shotgun (WGS) entry which is preliminary data.</text>
</comment>
<dbReference type="Proteomes" id="UP000323425">
    <property type="component" value="Unassembled WGS sequence"/>
</dbReference>
<protein>
    <recommendedName>
        <fullName evidence="2">DUF1468 domain-containing protein</fullName>
    </recommendedName>
</protein>
<accession>A0A5M9IXE9</accession>
<keyword evidence="1" id="KW-1133">Transmembrane helix</keyword>
<keyword evidence="1" id="KW-0812">Transmembrane</keyword>
<feature type="transmembrane region" description="Helical" evidence="1">
    <location>
        <begin position="112"/>
        <end position="140"/>
    </location>
</feature>
<organism evidence="3 4">
    <name type="scientific">Pseudomonas extremaustralis</name>
    <dbReference type="NCBI Taxonomy" id="359110"/>
    <lineage>
        <taxon>Bacteria</taxon>
        <taxon>Pseudomonadati</taxon>
        <taxon>Pseudomonadota</taxon>
        <taxon>Gammaproteobacteria</taxon>
        <taxon>Pseudomonadales</taxon>
        <taxon>Pseudomonadaceae</taxon>
        <taxon>Pseudomonas</taxon>
    </lineage>
</organism>
<keyword evidence="1" id="KW-0472">Membrane</keyword>
<dbReference type="InterPro" id="IPR009936">
    <property type="entry name" value="DUF1468"/>
</dbReference>
<dbReference type="Pfam" id="PF07331">
    <property type="entry name" value="TctB"/>
    <property type="match status" value="1"/>
</dbReference>
<dbReference type="AlphaFoldDB" id="A0A5M9IXE9"/>
<reference evidence="3 4" key="1">
    <citation type="journal article" date="2018" name="Plant Biotechnol. Rep.">
        <title>Diversity and antifungal activity of endophytic bacteria associated with Panax ginseng seedlings.</title>
        <authorList>
            <person name="Park J.M."/>
            <person name="Hong C.E."/>
            <person name="Jo S.H."/>
        </authorList>
    </citation>
    <scope>NUCLEOTIDE SEQUENCE [LARGE SCALE GENOMIC DNA]</scope>
    <source>
        <strain evidence="3 4">PgKB38</strain>
    </source>
</reference>